<dbReference type="PANTHER" id="PTHR47472:SF1">
    <property type="entry name" value="DUF1446-DOMAIN-CONTAINING PROTEIN"/>
    <property type="match status" value="1"/>
</dbReference>
<accession>A0A8T0H6B0</accession>
<feature type="region of interest" description="Disordered" evidence="1">
    <location>
        <begin position="467"/>
        <end position="486"/>
    </location>
</feature>
<evidence type="ECO:0000259" key="3">
    <source>
        <dbReference type="Pfam" id="PF23544"/>
    </source>
</evidence>
<protein>
    <submittedName>
        <fullName evidence="4">Uncharacterized protein</fullName>
    </submittedName>
</protein>
<feature type="domain" description="AtuA-like ferredoxin-fold" evidence="3">
    <location>
        <begin position="511"/>
        <end position="640"/>
    </location>
</feature>
<evidence type="ECO:0000313" key="5">
    <source>
        <dbReference type="Proteomes" id="UP000822688"/>
    </source>
</evidence>
<dbReference type="PANTHER" id="PTHR47472">
    <property type="entry name" value="PROPIONYL-COA CARBOXYLASE"/>
    <property type="match status" value="1"/>
</dbReference>
<proteinExistence type="predicted"/>
<organism evidence="4 5">
    <name type="scientific">Ceratodon purpureus</name>
    <name type="common">Fire moss</name>
    <name type="synonym">Dicranum purpureum</name>
    <dbReference type="NCBI Taxonomy" id="3225"/>
    <lineage>
        <taxon>Eukaryota</taxon>
        <taxon>Viridiplantae</taxon>
        <taxon>Streptophyta</taxon>
        <taxon>Embryophyta</taxon>
        <taxon>Bryophyta</taxon>
        <taxon>Bryophytina</taxon>
        <taxon>Bryopsida</taxon>
        <taxon>Dicranidae</taxon>
        <taxon>Pseudoditrichales</taxon>
        <taxon>Ditrichaceae</taxon>
        <taxon>Ceratodon</taxon>
    </lineage>
</organism>
<feature type="domain" description="Acyclic terpene utilisation N-terminal" evidence="2">
    <location>
        <begin position="26"/>
        <end position="462"/>
    </location>
</feature>
<dbReference type="InterPro" id="IPR010839">
    <property type="entry name" value="AtuA_N"/>
</dbReference>
<reference evidence="4" key="1">
    <citation type="submission" date="2020-06" db="EMBL/GenBank/DDBJ databases">
        <title>WGS assembly of Ceratodon purpureus strain R40.</title>
        <authorList>
            <person name="Carey S.B."/>
            <person name="Jenkins J."/>
            <person name="Shu S."/>
            <person name="Lovell J.T."/>
            <person name="Sreedasyam A."/>
            <person name="Maumus F."/>
            <person name="Tiley G.P."/>
            <person name="Fernandez-Pozo N."/>
            <person name="Barry K."/>
            <person name="Chen C."/>
            <person name="Wang M."/>
            <person name="Lipzen A."/>
            <person name="Daum C."/>
            <person name="Saski C.A."/>
            <person name="Payton A.C."/>
            <person name="Mcbreen J.C."/>
            <person name="Conrad R.E."/>
            <person name="Kollar L.M."/>
            <person name="Olsson S."/>
            <person name="Huttunen S."/>
            <person name="Landis J.B."/>
            <person name="Wickett N.J."/>
            <person name="Johnson M.G."/>
            <person name="Rensing S.A."/>
            <person name="Grimwood J."/>
            <person name="Schmutz J."/>
            <person name="Mcdaniel S.F."/>
        </authorList>
    </citation>
    <scope>NUCLEOTIDE SEQUENCE</scope>
    <source>
        <strain evidence="4">R40</strain>
    </source>
</reference>
<gene>
    <name evidence="4" type="ORF">KC19_7G008400</name>
</gene>
<evidence type="ECO:0000259" key="2">
    <source>
        <dbReference type="Pfam" id="PF07287"/>
    </source>
</evidence>
<evidence type="ECO:0000313" key="4">
    <source>
        <dbReference type="EMBL" id="KAG0565698.1"/>
    </source>
</evidence>
<evidence type="ECO:0000256" key="1">
    <source>
        <dbReference type="SAM" id="MobiDB-lite"/>
    </source>
</evidence>
<dbReference type="AlphaFoldDB" id="A0A8T0H6B0"/>
<name>A0A8T0H6B0_CERPU</name>
<sequence length="644" mass="70353">MVVDMELDSVQQPELGEKALRQRDVVRIGCGAGFAGDRPNAARRLLLEVPDMQYLVLECLAERTLSTRYEAMVAGGKGYDPRISDWMRVLLPDAVRLGVRLITNMGAVDPLGAQEEVMELAAELGLSITVVVAYEVLEVDTARSHPSDSKHGVGGHSTYLGAAPLVDALRTSKPDVLITSRVADAALFLAPMVYELGWKWEDWEYLAQGTLAGHLLECGCQLTGGYFMHPADPQRSFSAEQLYHASLPYADVTWDGGVILGKEENSGGELSVATCTQQLLYEIGDPAGYITPDVIVNFSNVTFEPLSTDRVVAKGAEPAAHSAPDELLRLVPKHCGWKGWGEVSYGGSSCMERAAAADYLVRAWLEETYHGLSSCILSYHVGQDSLQIYASHELALAKPVANEVRLRMDGLFETQKQASKFVQEFEALYTNGPAGGGGIRTGLNHELLLHKSLVPREQVQWKTYSREGPRRLEDIPPASETHSKAGMSAPVRSNIPLANVVSPAPSGVELPLYKVAHGRTGDKGNQLNVSIIPHCRTDLARLQRIINPGWVGEVMKHLLTNYPRVSAHMMQELRLSKLRKNEDSSRSMIMLESVVDVYEVSGVAALNIVVKDVLDGGVTCSRRLDRHGKSLSDLILSQVVILSD</sequence>
<dbReference type="InterPro" id="IPR056362">
    <property type="entry name" value="AtuA-like_ferredoxin_dom"/>
</dbReference>
<dbReference type="Proteomes" id="UP000822688">
    <property type="component" value="Chromosome 7"/>
</dbReference>
<dbReference type="Pfam" id="PF23544">
    <property type="entry name" value="AtuA_ferredoxin"/>
    <property type="match status" value="1"/>
</dbReference>
<dbReference type="EMBL" id="CM026428">
    <property type="protein sequence ID" value="KAG0565698.1"/>
    <property type="molecule type" value="Genomic_DNA"/>
</dbReference>
<keyword evidence="5" id="KW-1185">Reference proteome</keyword>
<dbReference type="Pfam" id="PF07287">
    <property type="entry name" value="AtuA"/>
    <property type="match status" value="1"/>
</dbReference>
<comment type="caution">
    <text evidence="4">The sequence shown here is derived from an EMBL/GenBank/DDBJ whole genome shotgun (WGS) entry which is preliminary data.</text>
</comment>